<gene>
    <name evidence="1" type="ORF">BaRGS_00022388</name>
</gene>
<proteinExistence type="predicted"/>
<comment type="caution">
    <text evidence="1">The sequence shown here is derived from an EMBL/GenBank/DDBJ whole genome shotgun (WGS) entry which is preliminary data.</text>
</comment>
<name>A0ABD0KH85_9CAEN</name>
<protein>
    <submittedName>
        <fullName evidence="1">Uncharacterized protein</fullName>
    </submittedName>
</protein>
<evidence type="ECO:0000313" key="2">
    <source>
        <dbReference type="Proteomes" id="UP001519460"/>
    </source>
</evidence>
<keyword evidence="2" id="KW-1185">Reference proteome</keyword>
<dbReference type="AlphaFoldDB" id="A0ABD0KH85"/>
<accession>A0ABD0KH85</accession>
<dbReference type="Proteomes" id="UP001519460">
    <property type="component" value="Unassembled WGS sequence"/>
</dbReference>
<dbReference type="EMBL" id="JACVVK020000180">
    <property type="protein sequence ID" value="KAK7486340.1"/>
    <property type="molecule type" value="Genomic_DNA"/>
</dbReference>
<reference evidence="1 2" key="1">
    <citation type="journal article" date="2023" name="Sci. Data">
        <title>Genome assembly of the Korean intertidal mud-creeper Batillaria attramentaria.</title>
        <authorList>
            <person name="Patra A.K."/>
            <person name="Ho P.T."/>
            <person name="Jun S."/>
            <person name="Lee S.J."/>
            <person name="Kim Y."/>
            <person name="Won Y.J."/>
        </authorList>
    </citation>
    <scope>NUCLEOTIDE SEQUENCE [LARGE SCALE GENOMIC DNA]</scope>
    <source>
        <strain evidence="1">Wonlab-2016</strain>
    </source>
</reference>
<evidence type="ECO:0000313" key="1">
    <source>
        <dbReference type="EMBL" id="KAK7486340.1"/>
    </source>
</evidence>
<organism evidence="1 2">
    <name type="scientific">Batillaria attramentaria</name>
    <dbReference type="NCBI Taxonomy" id="370345"/>
    <lineage>
        <taxon>Eukaryota</taxon>
        <taxon>Metazoa</taxon>
        <taxon>Spiralia</taxon>
        <taxon>Lophotrochozoa</taxon>
        <taxon>Mollusca</taxon>
        <taxon>Gastropoda</taxon>
        <taxon>Caenogastropoda</taxon>
        <taxon>Sorbeoconcha</taxon>
        <taxon>Cerithioidea</taxon>
        <taxon>Batillariidae</taxon>
        <taxon>Batillaria</taxon>
    </lineage>
</organism>
<sequence length="165" mass="18233">MLNVPGSVEQTALIHPQTNLADSGQTAALILQRQPAKYAGLQNNHFLMVAPCSVELTAARLNSLCSAAQNYTTKFSLQSRAVQYCPTKFTFSSIPCSAVLPDKIHFLFSPVQSRTAQQNSLSFQSRAVQYCPTKFTFSSIMCRAGLPDKLHFLFNPVQCRTARQN</sequence>